<dbReference type="PIRSF" id="PIRSF034110">
    <property type="entry name" value="DUF1203"/>
    <property type="match status" value="1"/>
</dbReference>
<organism evidence="1 2">
    <name type="scientific">Leucobacter coleopterorum</name>
    <dbReference type="NCBI Taxonomy" id="2714933"/>
    <lineage>
        <taxon>Bacteria</taxon>
        <taxon>Bacillati</taxon>
        <taxon>Actinomycetota</taxon>
        <taxon>Actinomycetes</taxon>
        <taxon>Micrococcales</taxon>
        <taxon>Microbacteriaceae</taxon>
        <taxon>Leucobacter</taxon>
    </lineage>
</organism>
<proteinExistence type="predicted"/>
<keyword evidence="2" id="KW-1185">Reference proteome</keyword>
<evidence type="ECO:0000313" key="2">
    <source>
        <dbReference type="Proteomes" id="UP000503441"/>
    </source>
</evidence>
<name>A0ABX6JZT3_9MICO</name>
<accession>A0ABX6JZT3</accession>
<dbReference type="RefSeq" id="WP_166330085.1">
    <property type="nucleotide sequence ID" value="NZ_CP049933.1"/>
</dbReference>
<dbReference type="InterPro" id="IPR009593">
    <property type="entry name" value="DUF1203"/>
</dbReference>
<dbReference type="Proteomes" id="UP000503441">
    <property type="component" value="Chromosome"/>
</dbReference>
<dbReference type="Pfam" id="PF06718">
    <property type="entry name" value="DUF1203"/>
    <property type="match status" value="1"/>
</dbReference>
<protein>
    <submittedName>
        <fullName evidence="1">DUF1203 domain-containing protein</fullName>
    </submittedName>
</protein>
<sequence length="154" mass="17340">MIVTGLDSQQLAEMRTSGLDHGQNAVEPFTDLEGGWPLRCCLSDSVVGDKLAIVAWNPFPWRGPFAETGPIVVHVELCDSREHTRVPSQFEHRRQLVRPYTLDHRIAYDLVTIVEPTESLGDALKHLVRRDDVERVIVRNVLAGCYSFTAVHHS</sequence>
<dbReference type="EMBL" id="CP049933">
    <property type="protein sequence ID" value="QIM18472.1"/>
    <property type="molecule type" value="Genomic_DNA"/>
</dbReference>
<evidence type="ECO:0000313" key="1">
    <source>
        <dbReference type="EMBL" id="QIM18472.1"/>
    </source>
</evidence>
<reference evidence="1 2" key="1">
    <citation type="submission" date="2020-03" db="EMBL/GenBank/DDBJ databases">
        <title>Leucobacter sp. nov., isolated from beetles.</title>
        <authorList>
            <person name="Hyun D.-W."/>
            <person name="Bae J.-W."/>
        </authorList>
    </citation>
    <scope>NUCLEOTIDE SEQUENCE [LARGE SCALE GENOMIC DNA]</scope>
    <source>
        <strain evidence="1 2">HDW9A</strain>
    </source>
</reference>
<gene>
    <name evidence="1" type="ORF">G7066_07250</name>
</gene>